<reference evidence="1 2" key="1">
    <citation type="submission" date="2023-01" db="EMBL/GenBank/DDBJ databases">
        <title>Psychrosphaera sp. nov., isolated from marine algae.</title>
        <authorList>
            <person name="Bayburt H."/>
            <person name="Choi B.J."/>
            <person name="Kim J.M."/>
            <person name="Choi D.G."/>
            <person name="Jeon C.O."/>
        </authorList>
    </citation>
    <scope>NUCLEOTIDE SEQUENCE [LARGE SCALE GENOMIC DNA]</scope>
    <source>
        <strain evidence="1 2">G1-22</strain>
    </source>
</reference>
<accession>A0ABT5FH09</accession>
<evidence type="ECO:0000313" key="2">
    <source>
        <dbReference type="Proteomes" id="UP001528411"/>
    </source>
</evidence>
<dbReference type="RefSeq" id="WP_272181648.1">
    <property type="nucleotide sequence ID" value="NZ_JAQOMS010000002.1"/>
</dbReference>
<sequence>MTLKVMIGDRDLIGARTAVAMVLNARLGKGAQKSNWGLTHLSQAKSNTLQTTPTQQFVSLMYWPNRNDQAELTKQSGREYNKAVG</sequence>
<name>A0ABT5FH09_9GAMM</name>
<dbReference type="Proteomes" id="UP001528411">
    <property type="component" value="Unassembled WGS sequence"/>
</dbReference>
<gene>
    <name evidence="1" type="ORF">PN838_18955</name>
</gene>
<keyword evidence="2" id="KW-1185">Reference proteome</keyword>
<evidence type="ECO:0000313" key="1">
    <source>
        <dbReference type="EMBL" id="MDC2890452.1"/>
    </source>
</evidence>
<organism evidence="1 2">
    <name type="scientific">Psychrosphaera algicola</name>
    <dbReference type="NCBI Taxonomy" id="3023714"/>
    <lineage>
        <taxon>Bacteria</taxon>
        <taxon>Pseudomonadati</taxon>
        <taxon>Pseudomonadota</taxon>
        <taxon>Gammaproteobacteria</taxon>
        <taxon>Alteromonadales</taxon>
        <taxon>Pseudoalteromonadaceae</taxon>
        <taxon>Psychrosphaera</taxon>
    </lineage>
</organism>
<comment type="caution">
    <text evidence="1">The sequence shown here is derived from an EMBL/GenBank/DDBJ whole genome shotgun (WGS) entry which is preliminary data.</text>
</comment>
<protein>
    <submittedName>
        <fullName evidence="1">Uncharacterized protein</fullName>
    </submittedName>
</protein>
<proteinExistence type="predicted"/>
<dbReference type="EMBL" id="JAQOMS010000002">
    <property type="protein sequence ID" value="MDC2890452.1"/>
    <property type="molecule type" value="Genomic_DNA"/>
</dbReference>